<accession>A0ABY9M8Z1</accession>
<gene>
    <name evidence="1" type="ORF">RAS12_09795</name>
</gene>
<sequence length="64" mass="6747">MELSVSNTVNTALAMQDAQLTQEVQTHVLKKALNSQADAVATLMQSLPVLAIDGTLGSRVNTHA</sequence>
<name>A0ABY9M8Z1_9BURK</name>
<evidence type="ECO:0000313" key="2">
    <source>
        <dbReference type="Proteomes" id="UP001234798"/>
    </source>
</evidence>
<dbReference type="Pfam" id="PF14070">
    <property type="entry name" value="YjfB_motility"/>
    <property type="match status" value="1"/>
</dbReference>
<reference evidence="1 2" key="1">
    <citation type="submission" date="2023-08" db="EMBL/GenBank/DDBJ databases">
        <title>Achromobacter seleniivolatilans sp. nov., isolated from seleniferous soil.</title>
        <authorList>
            <person name="Zhang S."/>
            <person name="Li K."/>
            <person name="Peng J."/>
            <person name="Zhao Q."/>
            <person name="Wang H."/>
            <person name="Guo Y."/>
        </authorList>
    </citation>
    <scope>NUCLEOTIDE SEQUENCE [LARGE SCALE GENOMIC DNA]</scope>
    <source>
        <strain evidence="1 2">R39</strain>
    </source>
</reference>
<dbReference type="Proteomes" id="UP001234798">
    <property type="component" value="Chromosome"/>
</dbReference>
<proteinExistence type="predicted"/>
<evidence type="ECO:0000313" key="1">
    <source>
        <dbReference type="EMBL" id="WMD22648.1"/>
    </source>
</evidence>
<dbReference type="InterPro" id="IPR025906">
    <property type="entry name" value="YjfB_motility"/>
</dbReference>
<dbReference type="EMBL" id="CP132976">
    <property type="protein sequence ID" value="WMD22648.1"/>
    <property type="molecule type" value="Genomic_DNA"/>
</dbReference>
<protein>
    <submittedName>
        <fullName evidence="1">YjfB family protein</fullName>
    </submittedName>
</protein>
<organism evidence="1 2">
    <name type="scientific">Achromobacter seleniivolatilans</name>
    <dbReference type="NCBI Taxonomy" id="3047478"/>
    <lineage>
        <taxon>Bacteria</taxon>
        <taxon>Pseudomonadati</taxon>
        <taxon>Pseudomonadota</taxon>
        <taxon>Betaproteobacteria</taxon>
        <taxon>Burkholderiales</taxon>
        <taxon>Alcaligenaceae</taxon>
        <taxon>Achromobacter</taxon>
    </lineage>
</organism>
<keyword evidence="2" id="KW-1185">Reference proteome</keyword>
<dbReference type="RefSeq" id="WP_306947778.1">
    <property type="nucleotide sequence ID" value="NZ_CP132976.1"/>
</dbReference>